<dbReference type="InterPro" id="IPR010992">
    <property type="entry name" value="IHF-like_DNA-bd_dom_sf"/>
</dbReference>
<proteinExistence type="predicted"/>
<dbReference type="STRING" id="693979.Bache_2726"/>
<dbReference type="PATRIC" id="fig|693979.3.peg.2855"/>
<dbReference type="HOGENOM" id="CLU_112331_5_2_10"/>
<dbReference type="InterPro" id="IPR041607">
    <property type="entry name" value="HU-HIG"/>
</dbReference>
<dbReference type="InterPro" id="IPR005902">
    <property type="entry name" value="HU_DNA-bd_put"/>
</dbReference>
<evidence type="ECO:0000259" key="3">
    <source>
        <dbReference type="Pfam" id="PF18291"/>
    </source>
</evidence>
<organism evidence="4 5">
    <name type="scientific">Bacteroides helcogenes (strain ATCC 35417 / DSM 20613 / JCM 6297 / CCUG 15421 / P 36-108)</name>
    <dbReference type="NCBI Taxonomy" id="693979"/>
    <lineage>
        <taxon>Bacteria</taxon>
        <taxon>Pseudomonadati</taxon>
        <taxon>Bacteroidota</taxon>
        <taxon>Bacteroidia</taxon>
        <taxon>Bacteroidales</taxon>
        <taxon>Bacteroidaceae</taxon>
        <taxon>Bacteroides</taxon>
    </lineage>
</organism>
<feature type="domain" description="HU" evidence="3">
    <location>
        <begin position="2"/>
        <end position="125"/>
    </location>
</feature>
<dbReference type="RefSeq" id="WP_013548258.1">
    <property type="nucleotide sequence ID" value="NC_014933.1"/>
</dbReference>
<dbReference type="SUPFAM" id="SSF47729">
    <property type="entry name" value="IHF-like DNA-binding proteins"/>
    <property type="match status" value="1"/>
</dbReference>
<dbReference type="Pfam" id="PF18291">
    <property type="entry name" value="HU-HIG"/>
    <property type="match status" value="1"/>
</dbReference>
<dbReference type="GO" id="GO:0003677">
    <property type="term" value="F:DNA binding"/>
    <property type="evidence" value="ECO:0007669"/>
    <property type="project" value="UniProtKB-KW"/>
</dbReference>
<dbReference type="eggNOG" id="COG0776">
    <property type="taxonomic scope" value="Bacteria"/>
</dbReference>
<protein>
    <submittedName>
        <fullName evidence="4">DNA-binding protein</fullName>
    </submittedName>
</protein>
<reference key="1">
    <citation type="submission" date="2010-11" db="EMBL/GenBank/DDBJ databases">
        <title>The complete genome of Bacteroides helcogenes P 36-108.</title>
        <authorList>
            <consortium name="US DOE Joint Genome Institute (JGI-PGF)"/>
            <person name="Lucas S."/>
            <person name="Copeland A."/>
            <person name="Lapidus A."/>
            <person name="Bruce D."/>
            <person name="Goodwin L."/>
            <person name="Pitluck S."/>
            <person name="Kyrpides N."/>
            <person name="Mavromatis K."/>
            <person name="Ivanova N."/>
            <person name="Zeytun A."/>
            <person name="Brettin T."/>
            <person name="Detter J.C."/>
            <person name="Tapia R."/>
            <person name="Han C."/>
            <person name="Land M."/>
            <person name="Hauser L."/>
            <person name="Markowitz V."/>
            <person name="Cheng J.-F."/>
            <person name="Hugenholtz P."/>
            <person name="Woyke T."/>
            <person name="Wu D."/>
            <person name="Gronow S."/>
            <person name="Wellnitz S."/>
            <person name="Brambilla E."/>
            <person name="Klenk H.-P."/>
            <person name="Eisen J.A."/>
        </authorList>
    </citation>
    <scope>NUCLEOTIDE SEQUENCE</scope>
    <source>
        <strain>P 36-108</strain>
    </source>
</reference>
<dbReference type="OrthoDB" id="1049689at2"/>
<evidence type="ECO:0000313" key="4">
    <source>
        <dbReference type="EMBL" id="ADV44671.1"/>
    </source>
</evidence>
<gene>
    <name evidence="4" type="ordered locus">Bache_2726</name>
</gene>
<dbReference type="KEGG" id="bhl:Bache_2726"/>
<reference evidence="4 5" key="2">
    <citation type="journal article" date="2011" name="Stand. Genomic Sci.">
        <title>Complete genome sequence of Bacteroides helcogenes type strain (P 36-108).</title>
        <authorList>
            <person name="Pati A."/>
            <person name="Gronow S."/>
            <person name="Zeytun A."/>
            <person name="Lapidus A."/>
            <person name="Nolan M."/>
            <person name="Hammon N."/>
            <person name="Deshpande S."/>
            <person name="Cheng J.F."/>
            <person name="Tapia R."/>
            <person name="Han C."/>
            <person name="Goodwin L."/>
            <person name="Pitluck S."/>
            <person name="Liolios K."/>
            <person name="Pagani I."/>
            <person name="Ivanova N."/>
            <person name="Mavromatis K."/>
            <person name="Chen A."/>
            <person name="Palaniappan K."/>
            <person name="Land M."/>
            <person name="Hauser L."/>
            <person name="Chang Y.J."/>
            <person name="Jeffries C.D."/>
            <person name="Detter J.C."/>
            <person name="Brambilla E."/>
            <person name="Rohde M."/>
            <person name="Goker M."/>
            <person name="Woyke T."/>
            <person name="Bristow J."/>
            <person name="Eisen J.A."/>
            <person name="Markowitz V."/>
            <person name="Hugenholtz P."/>
            <person name="Kyrpides N.C."/>
            <person name="Klenk H.P."/>
            <person name="Lucas S."/>
        </authorList>
    </citation>
    <scope>NUCLEOTIDE SEQUENCE [LARGE SCALE GENOMIC DNA]</scope>
    <source>
        <strain evidence="5">ATCC 35417 / DSM 20613 / JCM 6297 / CCUG 15421 / P 36-108</strain>
    </source>
</reference>
<dbReference type="Proteomes" id="UP000008630">
    <property type="component" value="Chromosome"/>
</dbReference>
<feature type="region of interest" description="Disordered" evidence="2">
    <location>
        <begin position="145"/>
        <end position="172"/>
    </location>
</feature>
<feature type="compositionally biased region" description="Gly residues" evidence="2">
    <location>
        <begin position="149"/>
        <end position="163"/>
    </location>
</feature>
<keyword evidence="5" id="KW-1185">Reference proteome</keyword>
<evidence type="ECO:0000256" key="1">
    <source>
        <dbReference type="ARBA" id="ARBA00023125"/>
    </source>
</evidence>
<name>E6SWY3_BACT6</name>
<dbReference type="AlphaFoldDB" id="E6SWY3"/>
<dbReference type="EMBL" id="CP002352">
    <property type="protein sequence ID" value="ADV44671.1"/>
    <property type="molecule type" value="Genomic_DNA"/>
</dbReference>
<dbReference type="NCBIfam" id="TIGR01201">
    <property type="entry name" value="HU_rel"/>
    <property type="match status" value="1"/>
</dbReference>
<accession>E6SWY3</accession>
<evidence type="ECO:0000313" key="5">
    <source>
        <dbReference type="Proteomes" id="UP000008630"/>
    </source>
</evidence>
<sequence>MAKFRFVKKSKPNAKNEPGKWYASPVVTNRLNTNTVCRAVTRNTTVAPTELESAFNLVCDGIPPQLQQGNSVQLGKLGTLRLSFGSAGVDDIEHFNTASMIKNVKVIFTPSKELMSAVKDGLSFENAGVVDAGFTYATTRAYKDAQAQGGSGTGGSGSGGSGSGDENENPLG</sequence>
<evidence type="ECO:0000256" key="2">
    <source>
        <dbReference type="SAM" id="MobiDB-lite"/>
    </source>
</evidence>
<keyword evidence="1 4" id="KW-0238">DNA-binding</keyword>